<reference evidence="2 3" key="1">
    <citation type="submission" date="2022-06" db="EMBL/GenBank/DDBJ databases">
        <title>Isolation of gut microbiota from human fecal samples.</title>
        <authorList>
            <person name="Pamer E.G."/>
            <person name="Barat B."/>
            <person name="Waligurski E."/>
            <person name="Medina S."/>
            <person name="Paddock L."/>
            <person name="Mostad J."/>
        </authorList>
    </citation>
    <scope>NUCLEOTIDE SEQUENCE [LARGE SCALE GENOMIC DNA]</scope>
    <source>
        <strain evidence="2 3">DFI.7.95</strain>
    </source>
</reference>
<evidence type="ECO:0000256" key="1">
    <source>
        <dbReference type="SAM" id="Phobius"/>
    </source>
</evidence>
<dbReference type="EMBL" id="JANGAC010000003">
    <property type="protein sequence ID" value="MCQ4922655.1"/>
    <property type="molecule type" value="Genomic_DNA"/>
</dbReference>
<feature type="transmembrane region" description="Helical" evidence="1">
    <location>
        <begin position="277"/>
        <end position="303"/>
    </location>
</feature>
<feature type="transmembrane region" description="Helical" evidence="1">
    <location>
        <begin position="99"/>
        <end position="120"/>
    </location>
</feature>
<keyword evidence="3" id="KW-1185">Reference proteome</keyword>
<keyword evidence="1" id="KW-0812">Transmembrane</keyword>
<feature type="transmembrane region" description="Helical" evidence="1">
    <location>
        <begin position="59"/>
        <end position="87"/>
    </location>
</feature>
<dbReference type="RefSeq" id="WP_256310842.1">
    <property type="nucleotide sequence ID" value="NZ_JANGAC010000003.1"/>
</dbReference>
<evidence type="ECO:0000313" key="2">
    <source>
        <dbReference type="EMBL" id="MCQ4922655.1"/>
    </source>
</evidence>
<feature type="transmembrane region" description="Helical" evidence="1">
    <location>
        <begin position="172"/>
        <end position="194"/>
    </location>
</feature>
<dbReference type="Pfam" id="PF09991">
    <property type="entry name" value="DUF2232"/>
    <property type="match status" value="1"/>
</dbReference>
<feature type="transmembrane region" description="Helical" evidence="1">
    <location>
        <begin position="12"/>
        <end position="39"/>
    </location>
</feature>
<comment type="caution">
    <text evidence="2">The sequence shown here is derived from an EMBL/GenBank/DDBJ whole genome shotgun (WGS) entry which is preliminary data.</text>
</comment>
<accession>A0ABT1S856</accession>
<evidence type="ECO:0000313" key="3">
    <source>
        <dbReference type="Proteomes" id="UP001524478"/>
    </source>
</evidence>
<keyword evidence="1" id="KW-1133">Transmembrane helix</keyword>
<protein>
    <submittedName>
        <fullName evidence="2">YybS family protein</fullName>
    </submittedName>
</protein>
<keyword evidence="1" id="KW-0472">Membrane</keyword>
<dbReference type="PANTHER" id="PTHR41324">
    <property type="entry name" value="MEMBRANE PROTEIN-RELATED"/>
    <property type="match status" value="1"/>
</dbReference>
<name>A0ABT1S856_9FIRM</name>
<dbReference type="Proteomes" id="UP001524478">
    <property type="component" value="Unassembled WGS sequence"/>
</dbReference>
<feature type="transmembrane region" description="Helical" evidence="1">
    <location>
        <begin position="215"/>
        <end position="235"/>
    </location>
</feature>
<sequence length="318" mass="35863">MNNNGKIKKSTVESIVVISIMALYIVYGIHFVPLLMLFIPLPFVVLGVRNGIYTNIISIIASSLIVGALLGFSSAASLILIFAPLSIAINYCINNRKSGFDTILISTVAFFLSFLILISFEGTILNLNFVKQLEENFRQILAMQIDMLNEMGMTKYEILQTADLLESTYKTIIVLIPSLMAIFSLSVTYANLFFSSIILRKMGYGTVNLQRFSRFKLPNNIIPGIGVMLLTAFIIKKLEIQYHEALLFNLTFLVGFIFFIQGLAVLDFLLIKAKMRLIFRILILSLNIVFIPISSIIFFIGILDTIFDIRKIRRPKSL</sequence>
<organism evidence="2 3">
    <name type="scientific">Tissierella carlieri</name>
    <dbReference type="NCBI Taxonomy" id="689904"/>
    <lineage>
        <taxon>Bacteria</taxon>
        <taxon>Bacillati</taxon>
        <taxon>Bacillota</taxon>
        <taxon>Tissierellia</taxon>
        <taxon>Tissierellales</taxon>
        <taxon>Tissierellaceae</taxon>
        <taxon>Tissierella</taxon>
    </lineage>
</organism>
<dbReference type="PANTHER" id="PTHR41324:SF1">
    <property type="entry name" value="DUF2232 DOMAIN-CONTAINING PROTEIN"/>
    <property type="match status" value="1"/>
</dbReference>
<gene>
    <name evidence="2" type="ORF">NE686_06145</name>
</gene>
<proteinExistence type="predicted"/>
<feature type="transmembrane region" description="Helical" evidence="1">
    <location>
        <begin position="247"/>
        <end position="270"/>
    </location>
</feature>
<dbReference type="InterPro" id="IPR018710">
    <property type="entry name" value="DUF2232"/>
</dbReference>